<dbReference type="EMBL" id="LSBJ02000001">
    <property type="protein sequence ID" value="OAQ72783.1"/>
    <property type="molecule type" value="Genomic_DNA"/>
</dbReference>
<protein>
    <submittedName>
        <fullName evidence="5">Signal transduction response regulator, receiver domain-containing protein</fullName>
    </submittedName>
</protein>
<keyword evidence="1 3" id="KW-0597">Phosphoprotein</keyword>
<dbReference type="PROSITE" id="PS50110">
    <property type="entry name" value="RESPONSE_REGULATORY"/>
    <property type="match status" value="1"/>
</dbReference>
<proteinExistence type="predicted"/>
<dbReference type="OrthoDB" id="21225at2759"/>
<comment type="caution">
    <text evidence="5">The sequence shown here is derived from an EMBL/GenBank/DDBJ whole genome shotgun (WGS) entry which is preliminary data.</text>
</comment>
<dbReference type="GO" id="GO:0000160">
    <property type="term" value="P:phosphorelay signal transduction system"/>
    <property type="evidence" value="ECO:0007669"/>
    <property type="project" value="UniProtKB-KW"/>
</dbReference>
<dbReference type="AlphaFoldDB" id="A0A179G5Z6"/>
<evidence type="ECO:0000256" key="3">
    <source>
        <dbReference type="PROSITE-ProRule" id="PRU00169"/>
    </source>
</evidence>
<dbReference type="PANTHER" id="PTHR45339:SF1">
    <property type="entry name" value="HYBRID SIGNAL TRANSDUCTION HISTIDINE KINASE J"/>
    <property type="match status" value="1"/>
</dbReference>
<evidence type="ECO:0000259" key="4">
    <source>
        <dbReference type="PROSITE" id="PS50110"/>
    </source>
</evidence>
<reference evidence="5 6" key="1">
    <citation type="journal article" date="2016" name="PLoS Pathog.">
        <title>Biosynthesis of antibiotic leucinostatins in bio-control fungus Purpureocillium lilacinum and their inhibition on phytophthora revealed by genome mining.</title>
        <authorList>
            <person name="Wang G."/>
            <person name="Liu Z."/>
            <person name="Lin R."/>
            <person name="Li E."/>
            <person name="Mao Z."/>
            <person name="Ling J."/>
            <person name="Yang Y."/>
            <person name="Yin W.B."/>
            <person name="Xie B."/>
        </authorList>
    </citation>
    <scope>NUCLEOTIDE SEQUENCE [LARGE SCALE GENOMIC DNA]</scope>
    <source>
        <strain evidence="5">170</strain>
    </source>
</reference>
<dbReference type="SUPFAM" id="SSF52172">
    <property type="entry name" value="CheY-like"/>
    <property type="match status" value="1"/>
</dbReference>
<dbReference type="KEGG" id="pchm:VFPPC_12852"/>
<dbReference type="InterPro" id="IPR011006">
    <property type="entry name" value="CheY-like_superfamily"/>
</dbReference>
<gene>
    <name evidence="5" type="ORF">VFPPC_12852</name>
</gene>
<dbReference type="RefSeq" id="XP_018148866.1">
    <property type="nucleotide sequence ID" value="XM_018290629.1"/>
</dbReference>
<accession>A0A179G5Z6</accession>
<evidence type="ECO:0000256" key="2">
    <source>
        <dbReference type="ARBA" id="ARBA00023012"/>
    </source>
</evidence>
<feature type="modified residue" description="4-aspartylphosphate" evidence="3">
    <location>
        <position position="250"/>
    </location>
</feature>
<dbReference type="STRING" id="1380566.A0A179G5Z6"/>
<dbReference type="SMART" id="SM00448">
    <property type="entry name" value="REC"/>
    <property type="match status" value="1"/>
</dbReference>
<evidence type="ECO:0000313" key="5">
    <source>
        <dbReference type="EMBL" id="OAQ72783.1"/>
    </source>
</evidence>
<dbReference type="Pfam" id="PF00072">
    <property type="entry name" value="Response_reg"/>
    <property type="match status" value="1"/>
</dbReference>
<organism evidence="5 6">
    <name type="scientific">Pochonia chlamydosporia 170</name>
    <dbReference type="NCBI Taxonomy" id="1380566"/>
    <lineage>
        <taxon>Eukaryota</taxon>
        <taxon>Fungi</taxon>
        <taxon>Dikarya</taxon>
        <taxon>Ascomycota</taxon>
        <taxon>Pezizomycotina</taxon>
        <taxon>Sordariomycetes</taxon>
        <taxon>Hypocreomycetidae</taxon>
        <taxon>Hypocreales</taxon>
        <taxon>Clavicipitaceae</taxon>
        <taxon>Pochonia</taxon>
    </lineage>
</organism>
<evidence type="ECO:0000313" key="6">
    <source>
        <dbReference type="Proteomes" id="UP000078397"/>
    </source>
</evidence>
<evidence type="ECO:0000256" key="1">
    <source>
        <dbReference type="ARBA" id="ARBA00022553"/>
    </source>
</evidence>
<dbReference type="Proteomes" id="UP000078397">
    <property type="component" value="Unassembled WGS sequence"/>
</dbReference>
<dbReference type="PANTHER" id="PTHR45339">
    <property type="entry name" value="HYBRID SIGNAL TRANSDUCTION HISTIDINE KINASE J"/>
    <property type="match status" value="1"/>
</dbReference>
<dbReference type="CDD" id="cd17546">
    <property type="entry name" value="REC_hyHK_CKI1_RcsC-like"/>
    <property type="match status" value="1"/>
</dbReference>
<dbReference type="InterPro" id="IPR001789">
    <property type="entry name" value="Sig_transdc_resp-reg_receiver"/>
</dbReference>
<keyword evidence="2" id="KW-0902">Two-component regulatory system</keyword>
<dbReference type="Gene3D" id="3.40.50.2300">
    <property type="match status" value="1"/>
</dbReference>
<name>A0A179G5Z6_METCM</name>
<sequence length="330" mass="36700">MSLSNATPTITITTPQPANSTLYARLISYQANGDAGLQDIATPWIPVDDQSTSASDEASIQQLADSLISAYTDDLRFVKGPIQLCISPLDEAPNNHISMPSGTTETLTDPITAGQLVASLTKWISRWRSWQHSSCIHSALISAEPSITASGPVTSLERAADPARLQRTCNPRKHPELWVNPSSVRDEEPWVSPNPDPRAILIAEDNQINCIVLCKMLFKLGVNFKIAENGQEAFDEYTRDPERYWCVFMDLSMPVVDGYTSSRWIREFEKERGLEPCVLVRMHYGPVEDGPRADVFDYFLDKPIMMSRISGILNAEKERELRRAGCIGSG</sequence>
<feature type="domain" description="Response regulatory" evidence="4">
    <location>
        <begin position="199"/>
        <end position="317"/>
    </location>
</feature>
<keyword evidence="6" id="KW-1185">Reference proteome</keyword>
<dbReference type="GeneID" id="28854623"/>